<dbReference type="InterPro" id="IPR055356">
    <property type="entry name" value="ZP-N"/>
</dbReference>
<name>A0A8C7PYZ2_ONCMY</name>
<dbReference type="Gene3D" id="2.60.40.3210">
    <property type="entry name" value="Zona pellucida, ZP-N domain"/>
    <property type="match status" value="1"/>
</dbReference>
<evidence type="ECO:0000259" key="3">
    <source>
        <dbReference type="SMART" id="SM00241"/>
    </source>
</evidence>
<dbReference type="Pfam" id="PF26562">
    <property type="entry name" value="Ig-like"/>
    <property type="match status" value="1"/>
</dbReference>
<feature type="region of interest" description="Disordered" evidence="1">
    <location>
        <begin position="1860"/>
        <end position="1902"/>
    </location>
</feature>
<feature type="compositionally biased region" description="Polar residues" evidence="1">
    <location>
        <begin position="1405"/>
        <end position="1439"/>
    </location>
</feature>
<feature type="compositionally biased region" description="Polar residues" evidence="1">
    <location>
        <begin position="980"/>
        <end position="1010"/>
    </location>
</feature>
<feature type="region of interest" description="Disordered" evidence="1">
    <location>
        <begin position="978"/>
        <end position="1013"/>
    </location>
</feature>
<feature type="region of interest" description="Disordered" evidence="1">
    <location>
        <begin position="1402"/>
        <end position="1439"/>
    </location>
</feature>
<feature type="region of interest" description="Disordered" evidence="1">
    <location>
        <begin position="1459"/>
        <end position="1496"/>
    </location>
</feature>
<dbReference type="Pfam" id="PF23344">
    <property type="entry name" value="ZP-N"/>
    <property type="match status" value="1"/>
</dbReference>
<dbReference type="GeneTree" id="ENSGT00940000163503"/>
<dbReference type="PANTHER" id="PTHR47130:SF6">
    <property type="entry name" value="EGG ENVELOPE GLYCOPROTEIN-LIKE PRECURSOR"/>
    <property type="match status" value="1"/>
</dbReference>
<reference evidence="4" key="2">
    <citation type="submission" date="2025-08" db="UniProtKB">
        <authorList>
            <consortium name="Ensembl"/>
        </authorList>
    </citation>
    <scope>IDENTIFICATION</scope>
</reference>
<feature type="chain" id="PRO_5035432272" description="ZP domain-containing protein" evidence="2">
    <location>
        <begin position="22"/>
        <end position="1966"/>
    </location>
</feature>
<proteinExistence type="predicted"/>
<keyword evidence="2" id="KW-0732">Signal</keyword>
<dbReference type="InterPro" id="IPR058876">
    <property type="entry name" value="Ig-like_ZP"/>
</dbReference>
<dbReference type="SMART" id="SM00241">
    <property type="entry name" value="ZP"/>
    <property type="match status" value="1"/>
</dbReference>
<feature type="compositionally biased region" description="Basic and acidic residues" evidence="1">
    <location>
        <begin position="1873"/>
        <end position="1882"/>
    </location>
</feature>
<reference evidence="4" key="3">
    <citation type="submission" date="2025-09" db="UniProtKB">
        <authorList>
            <consortium name="Ensembl"/>
        </authorList>
    </citation>
    <scope>IDENTIFICATION</scope>
</reference>
<feature type="compositionally biased region" description="Polar residues" evidence="1">
    <location>
        <begin position="1645"/>
        <end position="1656"/>
    </location>
</feature>
<feature type="compositionally biased region" description="Polar residues" evidence="1">
    <location>
        <begin position="928"/>
        <end position="943"/>
    </location>
</feature>
<organism evidence="4 5">
    <name type="scientific">Oncorhynchus mykiss</name>
    <name type="common">Rainbow trout</name>
    <name type="synonym">Salmo gairdneri</name>
    <dbReference type="NCBI Taxonomy" id="8022"/>
    <lineage>
        <taxon>Eukaryota</taxon>
        <taxon>Metazoa</taxon>
        <taxon>Chordata</taxon>
        <taxon>Craniata</taxon>
        <taxon>Vertebrata</taxon>
        <taxon>Euteleostomi</taxon>
        <taxon>Actinopterygii</taxon>
        <taxon>Neopterygii</taxon>
        <taxon>Teleostei</taxon>
        <taxon>Protacanthopterygii</taxon>
        <taxon>Salmoniformes</taxon>
        <taxon>Salmonidae</taxon>
        <taxon>Salmoninae</taxon>
        <taxon>Oncorhynchus</taxon>
    </lineage>
</organism>
<sequence>MMAPSLGISIGISLLYMGVLGSPKGYSIPEGVDIQSECRDRYLWVHVGSSGNAPKFEAVDAVGVHPIDEKNASRCGYTISTFKMDGYTTLRASYFSCHIDNQNDEVFTFQFNIIVMDAKDQQSRYPLSQTCSLLLPWSQREVICEEDYMEVTVGRDVPCTTSEGTSKEAWRAAHSVAQNIANSAWQVMFLKNEDEMATMPITEAHRLGYELSATPKRVLFRSPYRQTHSEIIMVDGVAVEVIHGTVFFSQKMMVVMIDISVACTINPGYFDGVRLLWETPRIMTPLVHSGFGFESKQINMGVESQLLDAGTARARGYTLEVKGLMVQMGVPFGAEGGYRKSLVTNNIYREMYVACLFYEHVFSHVYTDGSTVETRHRLLRVVDTPLLCRHPFTVDVDALPPYHNTSFEEHTFNVYLGNIPHDVALMGVKLNEKQFSVSDAAEHGYTISKIVHANGTHAYTIRVPFDDKAVHRTYLGEGLFQYSMDMNYTLSIMPLEEAYYHLASVMEQLSNAFPPELKGVCTRGGIVFDMTQPRLGYLWEIGVGHDPLTPELVAERGYNLRNESHILTLEVPLFTVGYTYEDINLRHFYGIFEIHSRDSRTLEIQTATATRCLFRRDQLIICSTDGIMTVLTSTKTTWPAVNPRSTTLLDRTCKPKLMDDSRVLFEFGLNTCNTTVMVEDSSVVYENEILSYRELILDSASLISRDSKFRLTVRCLYPLSSVSRLFVDRTFKSEISGVGSIKFTGSNKDGAANKPVPDCPQQVPTNTESVHVIGTKPSPSNHEVSQTGGHYSTNYGSLTADNILDPSLRHYSGLQRSGAPQSSSNVQSVLNRYGLVQGGSAYGTGQHKLSDTPAINAYESTQDLNTPHQKGMGIRPETDGGSRLGGYGQFPIHSPVQGDGIKYIPGHYRPTSAKTINVQSSVLNLVPSHLNTTPGGSTQNAQQHLRPHPNYEGKRPSNSAQHEMYSAVQSAKVRKPATSHHATVQTVNNKPTFSNPTAQSGSTPQHSGGNVLSGLRRYSQYGVLQSSDGISIPQQYVKPASEQYTPGTVKTPRHYDTPSKVNPFLASYVYQNTKVQPGSNYNTDAQRFGVKQVLPANAYGSSQVRNSFQQVPSHKVPLGTDRAQGTSSYVKSASRDNFVVQGIDRQPTTSKVPEYSTYGDSQSGLSQVLGHDETSFGEVKSTKAQLAPIKMLVPSQLSVNKYGPSKGQYAKPASGHYGSSVGRTEIVYSGAKPNTDYYSTAQGTVYQASDNVQSTPQFPFVKADGKITQPNPSNTKPVHSGICQSHKLHNSAASSFYGTSQDTHYVPVASKYDAYKSNHVQPASNQYVGTQTSIVTPGPYSGTLQKLATILHAASQPHNVQPMTSWYGATQHIAIKPALSQDQVSQSDRVKPATSKYVTLKHHSIQQVPGQDVSQRSSAKPATSTSQLVPSQYDGSQSSRVAHAPIGTILFQQNIIHHTSNQDRGPQSVSIKPTKSAPTHSNINQQATGQYGGSQSYRVEPAPPHQIRIQPATSGIREPSPGQSASSHLNIDQQATSMYGGSQSHRRTPAPSKYGASTVQYAAKGQERNPLAVISGSNVDTDGSDPCVECSLGNSGGNSNFIKVSSGGQPMVSQDTGAQDNPSCVSPIYCLFNQGSAQSGSAQSVEKQQNFAQSHIVQDPPSHFQPTSQGGKKNGQPDPIHGTTSNFHQPVQHGGHLQALNRGETTLDYHGSAQLTSVQLSPSQVKPASAYYSKYQRGFSKNAYGAVQSANGAYENTQGSNGQLNRRQHGSPLSFYRAVHVSAKKPLSMTSVQSPRYGVVQTGNIQRDRNPNTHSEYGANCLGCGQILSDHHGYLSSLKGMQGGAENKPNNLNFISTEKGKATDLPKVSGNHIDAEGSHENCPDNSGPSSNNPLNPRSSDPGCYGGSVHEGILRVLCKMQVLPSAETNCPTADEIPPLPSTNCTSDTMMLSSSTDPQFVHTALPRA</sequence>
<evidence type="ECO:0000256" key="2">
    <source>
        <dbReference type="SAM" id="SignalP"/>
    </source>
</evidence>
<dbReference type="Proteomes" id="UP000694395">
    <property type="component" value="Chromosome 8"/>
</dbReference>
<feature type="region of interest" description="Disordered" evidence="1">
    <location>
        <begin position="1641"/>
        <end position="1694"/>
    </location>
</feature>
<evidence type="ECO:0000256" key="1">
    <source>
        <dbReference type="SAM" id="MobiDB-lite"/>
    </source>
</evidence>
<feature type="region of interest" description="Disordered" evidence="1">
    <location>
        <begin position="928"/>
        <end position="961"/>
    </location>
</feature>
<reference evidence="4" key="1">
    <citation type="submission" date="2020-07" db="EMBL/GenBank/DDBJ databases">
        <title>A long reads based de novo assembly of the rainbow trout Arlee double haploid line genome.</title>
        <authorList>
            <person name="Gao G."/>
            <person name="Palti Y."/>
        </authorList>
    </citation>
    <scope>NUCLEOTIDE SEQUENCE [LARGE SCALE GENOMIC DNA]</scope>
</reference>
<dbReference type="Ensembl" id="ENSOMYT00000032593.2">
    <property type="protein sequence ID" value="ENSOMYP00000029884.2"/>
    <property type="gene ID" value="ENSOMYG00000013994.2"/>
</dbReference>
<feature type="compositionally biased region" description="Low complexity" evidence="1">
    <location>
        <begin position="1883"/>
        <end position="1901"/>
    </location>
</feature>
<dbReference type="PANTHER" id="PTHR47130">
    <property type="entry name" value="SI:DKEY-19B23.11-RELATED"/>
    <property type="match status" value="1"/>
</dbReference>
<protein>
    <recommendedName>
        <fullName evidence="3">ZP domain-containing protein</fullName>
    </recommendedName>
</protein>
<accession>A0A8C7PYZ2</accession>
<keyword evidence="5" id="KW-1185">Reference proteome</keyword>
<feature type="domain" description="ZP" evidence="3">
    <location>
        <begin position="621"/>
        <end position="882"/>
    </location>
</feature>
<evidence type="ECO:0000313" key="4">
    <source>
        <dbReference type="Ensembl" id="ENSOMYP00000029884.2"/>
    </source>
</evidence>
<feature type="signal peptide" evidence="2">
    <location>
        <begin position="1"/>
        <end position="21"/>
    </location>
</feature>
<evidence type="ECO:0000313" key="5">
    <source>
        <dbReference type="Proteomes" id="UP000694395"/>
    </source>
</evidence>
<dbReference type="InterPro" id="IPR001507">
    <property type="entry name" value="ZP_dom"/>
</dbReference>